<organism evidence="7 8">
    <name type="scientific">Chitinimonas lacunae</name>
    <dbReference type="NCBI Taxonomy" id="1963018"/>
    <lineage>
        <taxon>Bacteria</taxon>
        <taxon>Pseudomonadati</taxon>
        <taxon>Pseudomonadota</taxon>
        <taxon>Betaproteobacteria</taxon>
        <taxon>Neisseriales</taxon>
        <taxon>Chitinibacteraceae</taxon>
        <taxon>Chitinimonas</taxon>
    </lineage>
</organism>
<comment type="subcellular location">
    <subcellularLocation>
        <location evidence="1">Cell membrane</location>
        <topology evidence="1">Multi-pass membrane protein</topology>
    </subcellularLocation>
</comment>
<evidence type="ECO:0000256" key="2">
    <source>
        <dbReference type="ARBA" id="ARBA00022475"/>
    </source>
</evidence>
<feature type="transmembrane region" description="Helical" evidence="6">
    <location>
        <begin position="6"/>
        <end position="24"/>
    </location>
</feature>
<feature type="transmembrane region" description="Helical" evidence="6">
    <location>
        <begin position="36"/>
        <end position="59"/>
    </location>
</feature>
<dbReference type="PANTHER" id="PTHR30086:SF20">
    <property type="entry name" value="ARGININE EXPORTER PROTEIN ARGO-RELATED"/>
    <property type="match status" value="1"/>
</dbReference>
<dbReference type="Pfam" id="PF01810">
    <property type="entry name" value="LysE"/>
    <property type="match status" value="1"/>
</dbReference>
<protein>
    <submittedName>
        <fullName evidence="7">LysE/ArgO family amino acid transporter</fullName>
    </submittedName>
</protein>
<dbReference type="InterPro" id="IPR001123">
    <property type="entry name" value="LeuE-type"/>
</dbReference>
<evidence type="ECO:0000313" key="8">
    <source>
        <dbReference type="Proteomes" id="UP001595791"/>
    </source>
</evidence>
<dbReference type="Proteomes" id="UP001595791">
    <property type="component" value="Unassembled WGS sequence"/>
</dbReference>
<evidence type="ECO:0000313" key="7">
    <source>
        <dbReference type="EMBL" id="MFC4161000.1"/>
    </source>
</evidence>
<comment type="caution">
    <text evidence="7">The sequence shown here is derived from an EMBL/GenBank/DDBJ whole genome shotgun (WGS) entry which is preliminary data.</text>
</comment>
<dbReference type="EMBL" id="JBHSBU010000001">
    <property type="protein sequence ID" value="MFC4161000.1"/>
    <property type="molecule type" value="Genomic_DNA"/>
</dbReference>
<evidence type="ECO:0000256" key="4">
    <source>
        <dbReference type="ARBA" id="ARBA00022989"/>
    </source>
</evidence>
<sequence>MNAAYWQGLGMGVGLIVAIGAQNAHVLRMGLLRRHALLTAAVCAVCDALLIAAGLIGMGTLMREVPGLLELARWAGAAYLLWYALRAFRAALAADALVAARAAAVAGWKAALLTALGFSLLNPHVYLDTVILLGSIGGRHAWPDRLQFGLGAITASLLWFFGLALGAHLLAPWFARPAVWRVLDLLTGTVMLILAVSLVW</sequence>
<feature type="transmembrane region" description="Helical" evidence="6">
    <location>
        <begin position="178"/>
        <end position="199"/>
    </location>
</feature>
<name>A0ABV8MVL0_9NEIS</name>
<reference evidence="8" key="1">
    <citation type="journal article" date="2019" name="Int. J. Syst. Evol. Microbiol.">
        <title>The Global Catalogue of Microorganisms (GCM) 10K type strain sequencing project: providing services to taxonomists for standard genome sequencing and annotation.</title>
        <authorList>
            <consortium name="The Broad Institute Genomics Platform"/>
            <consortium name="The Broad Institute Genome Sequencing Center for Infectious Disease"/>
            <person name="Wu L."/>
            <person name="Ma J."/>
        </authorList>
    </citation>
    <scope>NUCLEOTIDE SEQUENCE [LARGE SCALE GENOMIC DNA]</scope>
    <source>
        <strain evidence="8">LMG 29894</strain>
    </source>
</reference>
<dbReference type="PANTHER" id="PTHR30086">
    <property type="entry name" value="ARGININE EXPORTER PROTEIN ARGO"/>
    <property type="match status" value="1"/>
</dbReference>
<feature type="transmembrane region" description="Helical" evidence="6">
    <location>
        <begin position="79"/>
        <end position="98"/>
    </location>
</feature>
<evidence type="ECO:0000256" key="3">
    <source>
        <dbReference type="ARBA" id="ARBA00022692"/>
    </source>
</evidence>
<keyword evidence="8" id="KW-1185">Reference proteome</keyword>
<keyword evidence="2" id="KW-1003">Cell membrane</keyword>
<feature type="transmembrane region" description="Helical" evidence="6">
    <location>
        <begin position="148"/>
        <end position="171"/>
    </location>
</feature>
<evidence type="ECO:0000256" key="1">
    <source>
        <dbReference type="ARBA" id="ARBA00004651"/>
    </source>
</evidence>
<keyword evidence="4 6" id="KW-1133">Transmembrane helix</keyword>
<evidence type="ECO:0000256" key="5">
    <source>
        <dbReference type="ARBA" id="ARBA00023136"/>
    </source>
</evidence>
<dbReference type="RefSeq" id="WP_378166443.1">
    <property type="nucleotide sequence ID" value="NZ_JBHSBU010000001.1"/>
</dbReference>
<keyword evidence="5 6" id="KW-0472">Membrane</keyword>
<proteinExistence type="predicted"/>
<gene>
    <name evidence="7" type="ORF">ACFOW7_16820</name>
</gene>
<evidence type="ECO:0000256" key="6">
    <source>
        <dbReference type="SAM" id="Phobius"/>
    </source>
</evidence>
<accession>A0ABV8MVL0</accession>
<keyword evidence="3 6" id="KW-0812">Transmembrane</keyword>